<organism evidence="1">
    <name type="scientific">Siphoviridae sp. ct6d71</name>
    <dbReference type="NCBI Taxonomy" id="2826298"/>
    <lineage>
        <taxon>Viruses</taxon>
        <taxon>Duplodnaviria</taxon>
        <taxon>Heunggongvirae</taxon>
        <taxon>Uroviricota</taxon>
        <taxon>Caudoviricetes</taxon>
    </lineage>
</organism>
<dbReference type="EMBL" id="BK015797">
    <property type="protein sequence ID" value="DAE25430.1"/>
    <property type="molecule type" value="Genomic_DNA"/>
</dbReference>
<name>A0A8S5R1T2_9CAUD</name>
<proteinExistence type="predicted"/>
<evidence type="ECO:0000313" key="1">
    <source>
        <dbReference type="EMBL" id="DAE25430.1"/>
    </source>
</evidence>
<reference evidence="1" key="1">
    <citation type="journal article" date="2021" name="Proc. Natl. Acad. Sci. U.S.A.">
        <title>A Catalog of Tens of Thousands of Viruses from Human Metagenomes Reveals Hidden Associations with Chronic Diseases.</title>
        <authorList>
            <person name="Tisza M.J."/>
            <person name="Buck C.B."/>
        </authorList>
    </citation>
    <scope>NUCLEOTIDE SEQUENCE</scope>
    <source>
        <strain evidence="1">Ct6d71</strain>
    </source>
</reference>
<sequence>MKNNYIVKKRFNQKALQGMVNLPYATLCTETNGLISNENGPLCYNTSQNAYDYFAINNDNKGLLRGELIDKILKRLNKDRAFNPKKHQERWNLLWEDESLTKYRRAEHSDFWVWSKDFYEASIEELERILTICRKI</sequence>
<evidence type="ECO:0008006" key="2">
    <source>
        <dbReference type="Google" id="ProtNLM"/>
    </source>
</evidence>
<accession>A0A8S5R1T2</accession>
<protein>
    <recommendedName>
        <fullName evidence="2">Isoaspartyl peptidase</fullName>
    </recommendedName>
</protein>